<feature type="domain" description="Fibrillar collagen NC1" evidence="4">
    <location>
        <begin position="1"/>
        <end position="48"/>
    </location>
</feature>
<organism evidence="5 6">
    <name type="scientific">Caerostris extrusa</name>
    <name type="common">Bark spider</name>
    <name type="synonym">Caerostris bankana</name>
    <dbReference type="NCBI Taxonomy" id="172846"/>
    <lineage>
        <taxon>Eukaryota</taxon>
        <taxon>Metazoa</taxon>
        <taxon>Ecdysozoa</taxon>
        <taxon>Arthropoda</taxon>
        <taxon>Chelicerata</taxon>
        <taxon>Arachnida</taxon>
        <taxon>Araneae</taxon>
        <taxon>Araneomorphae</taxon>
        <taxon>Entelegynae</taxon>
        <taxon>Araneoidea</taxon>
        <taxon>Araneidae</taxon>
        <taxon>Caerostris</taxon>
    </lineage>
</organism>
<dbReference type="Gene3D" id="2.60.120.1000">
    <property type="match status" value="1"/>
</dbReference>
<dbReference type="AlphaFoldDB" id="A0AAV4QHZ7"/>
<dbReference type="Proteomes" id="UP001054945">
    <property type="component" value="Unassembled WGS sequence"/>
</dbReference>
<dbReference type="GO" id="GO:0005576">
    <property type="term" value="C:extracellular region"/>
    <property type="evidence" value="ECO:0007669"/>
    <property type="project" value="UniProtKB-SubCell"/>
</dbReference>
<gene>
    <name evidence="5" type="primary">COL2A1</name>
    <name evidence="5" type="ORF">CEXT_25781</name>
</gene>
<comment type="subcellular location">
    <subcellularLocation>
        <location evidence="1">Secreted</location>
    </subcellularLocation>
</comment>
<feature type="non-terminal residue" evidence="5">
    <location>
        <position position="1"/>
    </location>
</feature>
<protein>
    <submittedName>
        <fullName evidence="5">Collagen alpha-1(II) chain</fullName>
    </submittedName>
</protein>
<evidence type="ECO:0000256" key="3">
    <source>
        <dbReference type="ARBA" id="ARBA00023119"/>
    </source>
</evidence>
<dbReference type="InterPro" id="IPR000885">
    <property type="entry name" value="Fib_collagen_C"/>
</dbReference>
<reference evidence="5 6" key="1">
    <citation type="submission" date="2021-06" db="EMBL/GenBank/DDBJ databases">
        <title>Caerostris extrusa draft genome.</title>
        <authorList>
            <person name="Kono N."/>
            <person name="Arakawa K."/>
        </authorList>
    </citation>
    <scope>NUCLEOTIDE SEQUENCE [LARGE SCALE GENOMIC DNA]</scope>
</reference>
<evidence type="ECO:0000256" key="1">
    <source>
        <dbReference type="ARBA" id="ARBA00004613"/>
    </source>
</evidence>
<sequence>YRDNKWAQAKLKFETDKPQRLPIVDIAFRDIGSRNQEFGIDLGPVCFS</sequence>
<dbReference type="PROSITE" id="PS51461">
    <property type="entry name" value="NC1_FIB"/>
    <property type="match status" value="1"/>
</dbReference>
<keyword evidence="3 5" id="KW-0176">Collagen</keyword>
<dbReference type="Pfam" id="PF01410">
    <property type="entry name" value="COLFI"/>
    <property type="match status" value="1"/>
</dbReference>
<name>A0AAV4QHZ7_CAEEX</name>
<dbReference type="EMBL" id="BPLR01006142">
    <property type="protein sequence ID" value="GIY07685.1"/>
    <property type="molecule type" value="Genomic_DNA"/>
</dbReference>
<dbReference type="GO" id="GO:0005201">
    <property type="term" value="F:extracellular matrix structural constituent"/>
    <property type="evidence" value="ECO:0007669"/>
    <property type="project" value="InterPro"/>
</dbReference>
<evidence type="ECO:0000313" key="5">
    <source>
        <dbReference type="EMBL" id="GIY07685.1"/>
    </source>
</evidence>
<evidence type="ECO:0000259" key="4">
    <source>
        <dbReference type="PROSITE" id="PS51461"/>
    </source>
</evidence>
<keyword evidence="6" id="KW-1185">Reference proteome</keyword>
<accession>A0AAV4QHZ7</accession>
<dbReference type="GO" id="GO:0005581">
    <property type="term" value="C:collagen trimer"/>
    <property type="evidence" value="ECO:0007669"/>
    <property type="project" value="UniProtKB-KW"/>
</dbReference>
<keyword evidence="2" id="KW-0964">Secreted</keyword>
<proteinExistence type="predicted"/>
<evidence type="ECO:0000313" key="6">
    <source>
        <dbReference type="Proteomes" id="UP001054945"/>
    </source>
</evidence>
<evidence type="ECO:0000256" key="2">
    <source>
        <dbReference type="ARBA" id="ARBA00022525"/>
    </source>
</evidence>
<comment type="caution">
    <text evidence="5">The sequence shown here is derived from an EMBL/GenBank/DDBJ whole genome shotgun (WGS) entry which is preliminary data.</text>
</comment>